<evidence type="ECO:0000256" key="2">
    <source>
        <dbReference type="ARBA" id="ARBA00007019"/>
    </source>
</evidence>
<evidence type="ECO:0000256" key="10">
    <source>
        <dbReference type="ARBA" id="ARBA00023065"/>
    </source>
</evidence>
<feature type="transmembrane region" description="Helical" evidence="12">
    <location>
        <begin position="397"/>
        <end position="419"/>
    </location>
</feature>
<dbReference type="InterPro" id="IPR023051">
    <property type="entry name" value="Kup"/>
</dbReference>
<keyword evidence="4 12" id="KW-1003">Cell membrane</keyword>
<dbReference type="InterPro" id="IPR003855">
    <property type="entry name" value="K+_transporter"/>
</dbReference>
<dbReference type="PANTHER" id="PTHR30540:SF79">
    <property type="entry name" value="LOW AFFINITY POTASSIUM TRANSPORT SYSTEM PROTEIN KUP"/>
    <property type="match status" value="1"/>
</dbReference>
<keyword evidence="8 12" id="KW-0630">Potassium</keyword>
<keyword evidence="5 12" id="KW-0633">Potassium transport</keyword>
<dbReference type="Pfam" id="PF22776">
    <property type="entry name" value="K_trans_C"/>
    <property type="match status" value="1"/>
</dbReference>
<keyword evidence="10 12" id="KW-0406">Ion transport</keyword>
<dbReference type="Pfam" id="PF02705">
    <property type="entry name" value="K_trans"/>
    <property type="match status" value="1"/>
</dbReference>
<evidence type="ECO:0000256" key="4">
    <source>
        <dbReference type="ARBA" id="ARBA00022475"/>
    </source>
</evidence>
<evidence type="ECO:0000313" key="16">
    <source>
        <dbReference type="Proteomes" id="UP000019184"/>
    </source>
</evidence>
<evidence type="ECO:0000313" key="15">
    <source>
        <dbReference type="EMBL" id="CDH43696.1"/>
    </source>
</evidence>
<proteinExistence type="inferred from homology"/>
<dbReference type="GO" id="GO:0015079">
    <property type="term" value="F:potassium ion transmembrane transporter activity"/>
    <property type="evidence" value="ECO:0007669"/>
    <property type="project" value="UniProtKB-UniRule"/>
</dbReference>
<keyword evidence="6 12" id="KW-0812">Transmembrane</keyword>
<comment type="catalytic activity">
    <reaction evidence="12">
        <text>K(+)(in) + H(+)(in) = K(+)(out) + H(+)(out)</text>
        <dbReference type="Rhea" id="RHEA:28490"/>
        <dbReference type="ChEBI" id="CHEBI:15378"/>
        <dbReference type="ChEBI" id="CHEBI:29103"/>
    </reaction>
</comment>
<feature type="transmembrane region" description="Helical" evidence="12">
    <location>
        <begin position="339"/>
        <end position="360"/>
    </location>
</feature>
<feature type="domain" description="K+ potassium transporter C-terminal" evidence="14">
    <location>
        <begin position="477"/>
        <end position="624"/>
    </location>
</feature>
<comment type="caution">
    <text evidence="15">The sequence shown here is derived from an EMBL/GenBank/DDBJ whole genome shotgun (WGS) entry which is preliminary data.</text>
</comment>
<evidence type="ECO:0000256" key="5">
    <source>
        <dbReference type="ARBA" id="ARBA00022538"/>
    </source>
</evidence>
<sequence>MSANENKSRSSALIVGAIGVVFGDIGTSPLYALKETFAGHHPMTVEPASILGVLSLIFWTIMALVTLKYVAIIMRADNRGEGGSLALLARVTELTKNSRVTWFVTMLGIFAAALFYGDSMITPAISVLSAVEGLEVVAPQFKEYVLPITAVVLTALFWIQRHGTGVVGQFFGPVMCAWFGILAVLGAISVWEAPAVLSALNPLYALNFLIHDPWNSFLALGAIVLSVTGGEALYTDMGHFGKFPIRVAWFCFVLPALVLNYYGQGALLLKDPTAIQSPFYLLAPGWALVPMVVLATAATVIASQAVISGAFSVARQAVQLGYLPRMRIVHTSYMEAGQIYVPFTNWTLYLAVMALVFGFQSSSNLAAAYGIAVTGTMMIDTVLVSFVVFLAWRWNPWLAAPLLAGLLLVDIAFFSANAIKLLQGGWFPVAIALVSFTTLTTWRRGRHLLFQEMGNLTMPLDQFIRSIENTLLKRVSSTAVYLTSRPEGAPSALLHNIKHNEVLHARNVLVTVLTAEIPYVADANRIEIVDLDKSFYRVFIRYGFMEQPDIPKALEACAEKGLAFDLDKTSFFLSREVVVPKLAPPMMLWRELLFIWMLRNAQSATDFFRIPTNRVVELGTLVEI</sequence>
<dbReference type="GO" id="GO:0015293">
    <property type="term" value="F:symporter activity"/>
    <property type="evidence" value="ECO:0007669"/>
    <property type="project" value="UniProtKB-UniRule"/>
</dbReference>
<feature type="transmembrane region" description="Helical" evidence="12">
    <location>
        <begin position="48"/>
        <end position="70"/>
    </location>
</feature>
<keyword evidence="7 12" id="KW-0769">Symport</keyword>
<feature type="transmembrane region" description="Helical" evidence="12">
    <location>
        <begin position="287"/>
        <end position="318"/>
    </location>
</feature>
<evidence type="ECO:0000256" key="12">
    <source>
        <dbReference type="HAMAP-Rule" id="MF_01522"/>
    </source>
</evidence>
<comment type="function">
    <text evidence="12">Transport of potassium into the cell. Likely operates as a K(+):H(+) symporter.</text>
</comment>
<evidence type="ECO:0000256" key="11">
    <source>
        <dbReference type="ARBA" id="ARBA00023136"/>
    </source>
</evidence>
<evidence type="ECO:0000256" key="9">
    <source>
        <dbReference type="ARBA" id="ARBA00022989"/>
    </source>
</evidence>
<feature type="transmembrane region" description="Helical" evidence="12">
    <location>
        <begin position="425"/>
        <end position="442"/>
    </location>
</feature>
<protein>
    <recommendedName>
        <fullName evidence="12">Probable potassium transport system protein Kup</fullName>
    </recommendedName>
</protein>
<name>A0A7U7G903_9GAMM</name>
<dbReference type="AlphaFoldDB" id="A0A7U7G903"/>
<evidence type="ECO:0000256" key="1">
    <source>
        <dbReference type="ARBA" id="ARBA00004141"/>
    </source>
</evidence>
<keyword evidence="16" id="KW-1185">Reference proteome</keyword>
<keyword evidence="3 12" id="KW-0813">Transport</keyword>
<gene>
    <name evidence="12 15" type="primary">kup</name>
    <name evidence="15" type="ORF">BN874_130021</name>
</gene>
<dbReference type="EMBL" id="CBTK010000035">
    <property type="protein sequence ID" value="CDH43696.1"/>
    <property type="molecule type" value="Genomic_DNA"/>
</dbReference>
<feature type="transmembrane region" description="Helical" evidence="12">
    <location>
        <begin position="214"/>
        <end position="235"/>
    </location>
</feature>
<feature type="transmembrane region" description="Helical" evidence="12">
    <location>
        <begin position="171"/>
        <end position="194"/>
    </location>
</feature>
<dbReference type="Proteomes" id="UP000019184">
    <property type="component" value="Unassembled WGS sequence"/>
</dbReference>
<accession>A0A7U7G903</accession>
<dbReference type="PANTHER" id="PTHR30540">
    <property type="entry name" value="OSMOTIC STRESS POTASSIUM TRANSPORTER"/>
    <property type="match status" value="1"/>
</dbReference>
<dbReference type="OrthoDB" id="9805577at2"/>
<evidence type="ECO:0000256" key="3">
    <source>
        <dbReference type="ARBA" id="ARBA00022448"/>
    </source>
</evidence>
<evidence type="ECO:0000259" key="14">
    <source>
        <dbReference type="Pfam" id="PF22776"/>
    </source>
</evidence>
<feature type="transmembrane region" description="Helical" evidence="12">
    <location>
        <begin position="100"/>
        <end position="121"/>
    </location>
</feature>
<evidence type="ECO:0000256" key="7">
    <source>
        <dbReference type="ARBA" id="ARBA00022847"/>
    </source>
</evidence>
<feature type="transmembrane region" description="Helical" evidence="12">
    <location>
        <begin position="247"/>
        <end position="267"/>
    </location>
</feature>
<evidence type="ECO:0000259" key="13">
    <source>
        <dbReference type="Pfam" id="PF02705"/>
    </source>
</evidence>
<feature type="transmembrane region" description="Helical" evidence="12">
    <location>
        <begin position="141"/>
        <end position="159"/>
    </location>
</feature>
<keyword evidence="9 12" id="KW-1133">Transmembrane helix</keyword>
<keyword evidence="11 12" id="KW-0472">Membrane</keyword>
<dbReference type="InterPro" id="IPR053951">
    <property type="entry name" value="K_trans_N"/>
</dbReference>
<feature type="transmembrane region" description="Helical" evidence="12">
    <location>
        <begin position="366"/>
        <end position="390"/>
    </location>
</feature>
<feature type="domain" description="K+ potassium transporter integral membrane" evidence="13">
    <location>
        <begin position="14"/>
        <end position="465"/>
    </location>
</feature>
<dbReference type="RefSeq" id="WP_034430765.1">
    <property type="nucleotide sequence ID" value="NZ_CBTK010000035.1"/>
</dbReference>
<feature type="transmembrane region" description="Helical" evidence="12">
    <location>
        <begin position="12"/>
        <end position="33"/>
    </location>
</feature>
<dbReference type="InterPro" id="IPR053952">
    <property type="entry name" value="K_trans_C"/>
</dbReference>
<comment type="similarity">
    <text evidence="2 12">Belongs to the HAK/KUP transporter (TC 2.A.72) family.</text>
</comment>
<organism evidence="15 16">
    <name type="scientific">Candidatus Contendobacter odensis Run_B_J11</name>
    <dbReference type="NCBI Taxonomy" id="1400861"/>
    <lineage>
        <taxon>Bacteria</taxon>
        <taxon>Pseudomonadati</taxon>
        <taxon>Pseudomonadota</taxon>
        <taxon>Gammaproteobacteria</taxon>
        <taxon>Candidatus Competibacteraceae</taxon>
        <taxon>Candidatus Contendibacter</taxon>
    </lineage>
</organism>
<dbReference type="GO" id="GO:0005886">
    <property type="term" value="C:plasma membrane"/>
    <property type="evidence" value="ECO:0007669"/>
    <property type="project" value="UniProtKB-SubCell"/>
</dbReference>
<reference evidence="15 16" key="1">
    <citation type="journal article" date="2014" name="ISME J.">
        <title>Candidatus Competibacter-lineage genomes retrieved from metagenomes reveal functional metabolic diversity.</title>
        <authorList>
            <person name="McIlroy S.J."/>
            <person name="Albertsen M."/>
            <person name="Andresen E.K."/>
            <person name="Saunders A.M."/>
            <person name="Kristiansen R."/>
            <person name="Stokholm-Bjerregaard M."/>
            <person name="Nielsen K.L."/>
            <person name="Nielsen P.H."/>
        </authorList>
    </citation>
    <scope>NUCLEOTIDE SEQUENCE [LARGE SCALE GENOMIC DNA]</scope>
    <source>
        <strain evidence="15 16">Run_B_J11</strain>
    </source>
</reference>
<comment type="subcellular location">
    <subcellularLocation>
        <location evidence="12">Cell membrane</location>
        <topology evidence="12">Multi-pass membrane protein</topology>
    </subcellularLocation>
    <subcellularLocation>
        <location evidence="1">Membrane</location>
        <topology evidence="1">Multi-pass membrane protein</topology>
    </subcellularLocation>
</comment>
<evidence type="ECO:0000256" key="6">
    <source>
        <dbReference type="ARBA" id="ARBA00022692"/>
    </source>
</evidence>
<evidence type="ECO:0000256" key="8">
    <source>
        <dbReference type="ARBA" id="ARBA00022958"/>
    </source>
</evidence>
<dbReference type="HAMAP" id="MF_01522">
    <property type="entry name" value="Kup"/>
    <property type="match status" value="1"/>
</dbReference>